<keyword evidence="4" id="KW-0926">Vacuole</keyword>
<keyword evidence="3" id="KW-0813">Transport</keyword>
<dbReference type="InterPro" id="IPR048720">
    <property type="entry name" value="PROPPIN"/>
</dbReference>
<evidence type="ECO:0000256" key="6">
    <source>
        <dbReference type="ARBA" id="ARBA00022737"/>
    </source>
</evidence>
<feature type="region of interest" description="Disordered" evidence="9">
    <location>
        <begin position="391"/>
        <end position="411"/>
    </location>
</feature>
<keyword evidence="6" id="KW-0677">Repeat</keyword>
<dbReference type="OrthoDB" id="1667587at2759"/>
<evidence type="ECO:0000256" key="7">
    <source>
        <dbReference type="ARBA" id="ARBA00022927"/>
    </source>
</evidence>
<dbReference type="GO" id="GO:0015031">
    <property type="term" value="P:protein transport"/>
    <property type="evidence" value="ECO:0007669"/>
    <property type="project" value="UniProtKB-KW"/>
</dbReference>
<feature type="compositionally biased region" description="Low complexity" evidence="9">
    <location>
        <begin position="202"/>
        <end position="224"/>
    </location>
</feature>
<dbReference type="STRING" id="559304.G8YNN2"/>
<dbReference type="GO" id="GO:0005773">
    <property type="term" value="C:vacuole"/>
    <property type="evidence" value="ECO:0007669"/>
    <property type="project" value="UniProtKB-SubCell"/>
</dbReference>
<gene>
    <name evidence="10" type="primary">Piso0_001622</name>
    <name evidence="10" type="ORF">GNLVRS01_PISO0E09090g</name>
</gene>
<dbReference type="InterPro" id="IPR036322">
    <property type="entry name" value="WD40_repeat_dom_sf"/>
</dbReference>
<dbReference type="Pfam" id="PF21032">
    <property type="entry name" value="PROPPIN"/>
    <property type="match status" value="1"/>
</dbReference>
<comment type="similarity">
    <text evidence="8">Belongs to the WD repeat PROPPIN family.</text>
</comment>
<keyword evidence="7" id="KW-0653">Protein transport</keyword>
<feature type="compositionally biased region" description="Basic and acidic residues" evidence="9">
    <location>
        <begin position="57"/>
        <end position="69"/>
    </location>
</feature>
<evidence type="ECO:0000256" key="5">
    <source>
        <dbReference type="ARBA" id="ARBA00022574"/>
    </source>
</evidence>
<dbReference type="EMBL" id="FO082055">
    <property type="protein sequence ID" value="CCE79550.1"/>
    <property type="molecule type" value="Genomic_DNA"/>
</dbReference>
<organism evidence="10 11">
    <name type="scientific">Pichia sorbitophila (strain ATCC MYA-4447 / BCRC 22081 / CBS 7064 / NBRC 10061 / NRRL Y-12695)</name>
    <name type="common">Hybrid yeast</name>
    <dbReference type="NCBI Taxonomy" id="559304"/>
    <lineage>
        <taxon>Eukaryota</taxon>
        <taxon>Fungi</taxon>
        <taxon>Dikarya</taxon>
        <taxon>Ascomycota</taxon>
        <taxon>Saccharomycotina</taxon>
        <taxon>Pichiomycetes</taxon>
        <taxon>Debaryomycetaceae</taxon>
        <taxon>Millerozyma</taxon>
    </lineage>
</organism>
<dbReference type="OMA" id="QITAMVQ"/>
<evidence type="ECO:0000313" key="11">
    <source>
        <dbReference type="Proteomes" id="UP000005222"/>
    </source>
</evidence>
<dbReference type="PANTHER" id="PTHR11227">
    <property type="entry name" value="WD-REPEAT PROTEIN INTERACTING WITH PHOSPHOINOSIDES WIPI -RELATED"/>
    <property type="match status" value="1"/>
</dbReference>
<reference evidence="10 11" key="1">
    <citation type="journal article" date="2012" name="G3 (Bethesda)">
        <title>Pichia sorbitophila, an interspecies yeast hybrid reveals early steps of genome resolution following polyploidization.</title>
        <authorList>
            <person name="Leh Louis V."/>
            <person name="Despons L."/>
            <person name="Friedrich A."/>
            <person name="Martin T."/>
            <person name="Durrens P."/>
            <person name="Casaregola S."/>
            <person name="Neuveglise C."/>
            <person name="Fairhead C."/>
            <person name="Marck C."/>
            <person name="Cruz J.A."/>
            <person name="Straub M.L."/>
            <person name="Kugler V."/>
            <person name="Sacerdot C."/>
            <person name="Uzunov Z."/>
            <person name="Thierry A."/>
            <person name="Weiss S."/>
            <person name="Bleykasten C."/>
            <person name="De Montigny J."/>
            <person name="Jacques N."/>
            <person name="Jung P."/>
            <person name="Lemaire M."/>
            <person name="Mallet S."/>
            <person name="Morel G."/>
            <person name="Richard G.F."/>
            <person name="Sarkar A."/>
            <person name="Savel G."/>
            <person name="Schacherer J."/>
            <person name="Seret M.L."/>
            <person name="Talla E."/>
            <person name="Samson G."/>
            <person name="Jubin C."/>
            <person name="Poulain J."/>
            <person name="Vacherie B."/>
            <person name="Barbe V."/>
            <person name="Pelletier E."/>
            <person name="Sherman D.J."/>
            <person name="Westhof E."/>
            <person name="Weissenbach J."/>
            <person name="Baret P.V."/>
            <person name="Wincker P."/>
            <person name="Gaillardin C."/>
            <person name="Dujon B."/>
            <person name="Souciet J.L."/>
        </authorList>
    </citation>
    <scope>NUCLEOTIDE SEQUENCE [LARGE SCALE GENOMIC DNA]</scope>
    <source>
        <strain evidence="11">ATCC MYA-4447 / BCRC 22081 / CBS 7064 / NBRC 10061 / NRRL Y-12695</strain>
    </source>
</reference>
<dbReference type="AlphaFoldDB" id="G8YNN2"/>
<evidence type="ECO:0000256" key="8">
    <source>
        <dbReference type="ARBA" id="ARBA00025740"/>
    </source>
</evidence>
<proteinExistence type="inferred from homology"/>
<dbReference type="Gene3D" id="2.130.10.10">
    <property type="entry name" value="YVTN repeat-like/Quinoprotein amine dehydrogenase"/>
    <property type="match status" value="1"/>
</dbReference>
<dbReference type="SUPFAM" id="SSF50978">
    <property type="entry name" value="WD40 repeat-like"/>
    <property type="match status" value="1"/>
</dbReference>
<feature type="region of interest" description="Disordered" evidence="9">
    <location>
        <begin position="202"/>
        <end position="232"/>
    </location>
</feature>
<dbReference type="InterPro" id="IPR015943">
    <property type="entry name" value="WD40/YVTN_repeat-like_dom_sf"/>
</dbReference>
<dbReference type="eggNOG" id="KOG2110">
    <property type="taxonomic scope" value="Eukaryota"/>
</dbReference>
<feature type="region of interest" description="Disordered" evidence="9">
    <location>
        <begin position="46"/>
        <end position="69"/>
    </location>
</feature>
<feature type="compositionally biased region" description="Basic and acidic residues" evidence="9">
    <location>
        <begin position="391"/>
        <end position="407"/>
    </location>
</feature>
<evidence type="ECO:0000313" key="10">
    <source>
        <dbReference type="EMBL" id="CCE79550.1"/>
    </source>
</evidence>
<dbReference type="Proteomes" id="UP000005222">
    <property type="component" value="Chromosome E"/>
</dbReference>
<sequence length="557" mass="61380">MTVINNLAFNQDYSCISISTDKYHKIFNCEPFGEFYSSIQSPAPTDIAKESNGPSEGSKDQKSDVKGDENVSPTMCLKMLFSTSLTIIVPQSDSGSNRLLKIYNLKHSMKICELTFPSHILDVKLNRKRLCVVLESGQIYIYDLSCIRLIKVLEIRPFTSNDGGSGAGSKDFIGALGSDDSSFLVFPLASISDQTDLFNSDPTGTVSGTSTSPSSSFTGNTNSGMKPQSAKLPELDPRSVWELCLDLIPDEMLKKGFSSHDLQKNTEGWTIVYDTMNLTPRLIFKAHNSHLAKIAITNDSSIIATASTKGTILRAFRIESGDSGVQDGDDESEPALAPLRVSKIVNLRRGHNPVRIHSLSFSLNNQVLGCGSERNTLHFFALNDDSSIVSKRQDDSSASSDHEEQGKSSEGLNENLANLLISKAPPENSSSSQQSSYRHYLPSIKKMVESNNYTKSLVNNLPYKNYFDNLILELPRRSFAYIKLPDDPSHKNMSAHTSNKNKVELGLVSKSKTDLLIQVASYKSGLFHQYALPKIPSQEEHAESRHSCPHIATYSLV</sequence>
<evidence type="ECO:0000256" key="2">
    <source>
        <dbReference type="ARBA" id="ARBA00004184"/>
    </source>
</evidence>
<evidence type="ECO:0000256" key="3">
    <source>
        <dbReference type="ARBA" id="ARBA00022448"/>
    </source>
</evidence>
<dbReference type="InParanoid" id="G8YNN2"/>
<evidence type="ECO:0000256" key="9">
    <source>
        <dbReference type="SAM" id="MobiDB-lite"/>
    </source>
</evidence>
<protein>
    <submittedName>
        <fullName evidence="10">Piso0_001622 protein</fullName>
    </submittedName>
</protein>
<dbReference type="GO" id="GO:0012505">
    <property type="term" value="C:endomembrane system"/>
    <property type="evidence" value="ECO:0007669"/>
    <property type="project" value="UniProtKB-SubCell"/>
</dbReference>
<comment type="subcellular location">
    <subcellularLocation>
        <location evidence="2">Endomembrane system</location>
        <topology evidence="2">Peripheral membrane protein</topology>
    </subcellularLocation>
    <subcellularLocation>
        <location evidence="1">Vacuole</location>
    </subcellularLocation>
</comment>
<name>G8YNN2_PICSO</name>
<dbReference type="HOGENOM" id="CLU_025895_5_2_1"/>
<accession>G8YNN2</accession>
<evidence type="ECO:0000256" key="1">
    <source>
        <dbReference type="ARBA" id="ARBA00004116"/>
    </source>
</evidence>
<evidence type="ECO:0000256" key="4">
    <source>
        <dbReference type="ARBA" id="ARBA00022554"/>
    </source>
</evidence>
<keyword evidence="11" id="KW-1185">Reference proteome</keyword>
<keyword evidence="5" id="KW-0853">WD repeat</keyword>